<accession>A0A5B6UX96</accession>
<sequence>MKQYSHVTDMTPDRIMLFRQYAQKWKEVAMQVQPLFLEKEMTIIFINTLKAPFINYMLGSTTKSFSDIVMFGEMIENSVKSGKIDAEENAKRSAPRKKENEMNNANVYNKGYSKLITVGQPIIVTTNHQGPSKQESNSRLNTERL</sequence>
<dbReference type="AlphaFoldDB" id="A0A5B6UX96"/>
<feature type="compositionally biased region" description="Basic and acidic residues" evidence="1">
    <location>
        <begin position="83"/>
        <end position="101"/>
    </location>
</feature>
<evidence type="ECO:0000313" key="2">
    <source>
        <dbReference type="EMBL" id="KAA3462449.1"/>
    </source>
</evidence>
<dbReference type="PANTHER" id="PTHR32108">
    <property type="entry name" value="DNA-DIRECTED RNA POLYMERASE SUBUNIT ALPHA"/>
    <property type="match status" value="1"/>
</dbReference>
<comment type="caution">
    <text evidence="2">The sequence shown here is derived from an EMBL/GenBank/DDBJ whole genome shotgun (WGS) entry which is preliminary data.</text>
</comment>
<evidence type="ECO:0000256" key="1">
    <source>
        <dbReference type="SAM" id="MobiDB-lite"/>
    </source>
</evidence>
<keyword evidence="3" id="KW-1185">Reference proteome</keyword>
<name>A0A5B6UX96_9ROSI</name>
<evidence type="ECO:0000313" key="3">
    <source>
        <dbReference type="Proteomes" id="UP000325315"/>
    </source>
</evidence>
<organism evidence="2 3">
    <name type="scientific">Gossypium australe</name>
    <dbReference type="NCBI Taxonomy" id="47621"/>
    <lineage>
        <taxon>Eukaryota</taxon>
        <taxon>Viridiplantae</taxon>
        <taxon>Streptophyta</taxon>
        <taxon>Embryophyta</taxon>
        <taxon>Tracheophyta</taxon>
        <taxon>Spermatophyta</taxon>
        <taxon>Magnoliopsida</taxon>
        <taxon>eudicotyledons</taxon>
        <taxon>Gunneridae</taxon>
        <taxon>Pentapetalae</taxon>
        <taxon>rosids</taxon>
        <taxon>malvids</taxon>
        <taxon>Malvales</taxon>
        <taxon>Malvaceae</taxon>
        <taxon>Malvoideae</taxon>
        <taxon>Gossypium</taxon>
    </lineage>
</organism>
<keyword evidence="2" id="KW-0808">Transferase</keyword>
<dbReference type="GO" id="GO:0032259">
    <property type="term" value="P:methylation"/>
    <property type="evidence" value="ECO:0007669"/>
    <property type="project" value="UniProtKB-KW"/>
</dbReference>
<dbReference type="PANTHER" id="PTHR32108:SF5">
    <property type="entry name" value="DYNACTIN SUBUNIT 1-LIKE"/>
    <property type="match status" value="1"/>
</dbReference>
<dbReference type="Proteomes" id="UP000325315">
    <property type="component" value="Unassembled WGS sequence"/>
</dbReference>
<keyword evidence="2" id="KW-0489">Methyltransferase</keyword>
<dbReference type="GO" id="GO:0008168">
    <property type="term" value="F:methyltransferase activity"/>
    <property type="evidence" value="ECO:0007669"/>
    <property type="project" value="UniProtKB-KW"/>
</dbReference>
<gene>
    <name evidence="2" type="ORF">EPI10_028935</name>
</gene>
<feature type="region of interest" description="Disordered" evidence="1">
    <location>
        <begin position="125"/>
        <end position="145"/>
    </location>
</feature>
<proteinExistence type="predicted"/>
<reference evidence="3" key="1">
    <citation type="journal article" date="2019" name="Plant Biotechnol. J.">
        <title>Genome sequencing of the Australian wild diploid species Gossypium australe highlights disease resistance and delayed gland morphogenesis.</title>
        <authorList>
            <person name="Cai Y."/>
            <person name="Cai X."/>
            <person name="Wang Q."/>
            <person name="Wang P."/>
            <person name="Zhang Y."/>
            <person name="Cai C."/>
            <person name="Xu Y."/>
            <person name="Wang K."/>
            <person name="Zhou Z."/>
            <person name="Wang C."/>
            <person name="Geng S."/>
            <person name="Li B."/>
            <person name="Dong Q."/>
            <person name="Hou Y."/>
            <person name="Wang H."/>
            <person name="Ai P."/>
            <person name="Liu Z."/>
            <person name="Yi F."/>
            <person name="Sun M."/>
            <person name="An G."/>
            <person name="Cheng J."/>
            <person name="Zhang Y."/>
            <person name="Shi Q."/>
            <person name="Xie Y."/>
            <person name="Shi X."/>
            <person name="Chang Y."/>
            <person name="Huang F."/>
            <person name="Chen Y."/>
            <person name="Hong S."/>
            <person name="Mi L."/>
            <person name="Sun Q."/>
            <person name="Zhang L."/>
            <person name="Zhou B."/>
            <person name="Peng R."/>
            <person name="Zhang X."/>
            <person name="Liu F."/>
        </authorList>
    </citation>
    <scope>NUCLEOTIDE SEQUENCE [LARGE SCALE GENOMIC DNA]</scope>
    <source>
        <strain evidence="3">cv. PA1801</strain>
    </source>
</reference>
<feature type="region of interest" description="Disordered" evidence="1">
    <location>
        <begin position="83"/>
        <end position="105"/>
    </location>
</feature>
<protein>
    <submittedName>
        <fullName evidence="2">Trans-resveratrol di-O-methyltransferase-like</fullName>
    </submittedName>
</protein>
<dbReference type="EMBL" id="SMMG02000009">
    <property type="protein sequence ID" value="KAA3462449.1"/>
    <property type="molecule type" value="Genomic_DNA"/>
</dbReference>